<name>A0A4R8XKL0_9MICO</name>
<keyword evidence="6" id="KW-1185">Reference proteome</keyword>
<accession>A0A4R8XKL0</accession>
<evidence type="ECO:0000256" key="1">
    <source>
        <dbReference type="ARBA" id="ARBA00005104"/>
    </source>
</evidence>
<gene>
    <name evidence="5" type="ORF">E3T23_12600</name>
</gene>
<dbReference type="PANTHER" id="PTHR38011:SF7">
    <property type="entry name" value="2,5-DIAMINO-6-RIBOSYLAMINO-4(3H)-PYRIMIDINONE 5'-PHOSPHATE REDUCTASE"/>
    <property type="match status" value="1"/>
</dbReference>
<protein>
    <submittedName>
        <fullName evidence="5">Pyrimidine reductase</fullName>
    </submittedName>
</protein>
<dbReference type="Proteomes" id="UP000298433">
    <property type="component" value="Unassembled WGS sequence"/>
</dbReference>
<keyword evidence="2" id="KW-0521">NADP</keyword>
<evidence type="ECO:0000256" key="2">
    <source>
        <dbReference type="ARBA" id="ARBA00022857"/>
    </source>
</evidence>
<sequence>MTLTRVFPEPEPEAEAAGVGAAGLPRTVDGLDPVGRDWLLQRYAPNPGPYLRVNMIASLNGSVTGPDNTSDSLSSRLDRRILGVIRQLADVVLIGAGSVRAEGYVIPARAALAVVTASGNLSGHRLEPPAAAATDRNRRVYVLCPQSAVARAEATTSGSGAVIVPLDDENGSLTPATIVAALHSLGLPRIVCEGGPVLSGQLFAEDLVDELCLSTSPQVVLGARGLLESARTVATEFRMRQLLLDDQGATYARWERARPASS</sequence>
<keyword evidence="3" id="KW-0560">Oxidoreductase</keyword>
<evidence type="ECO:0000313" key="5">
    <source>
        <dbReference type="EMBL" id="TFC78355.1"/>
    </source>
</evidence>
<comment type="caution">
    <text evidence="5">The sequence shown here is derived from an EMBL/GenBank/DDBJ whole genome shotgun (WGS) entry which is preliminary data.</text>
</comment>
<dbReference type="GO" id="GO:0009231">
    <property type="term" value="P:riboflavin biosynthetic process"/>
    <property type="evidence" value="ECO:0007669"/>
    <property type="project" value="InterPro"/>
</dbReference>
<dbReference type="InterPro" id="IPR002734">
    <property type="entry name" value="RibDG_C"/>
</dbReference>
<feature type="domain" description="Bacterial bifunctional deaminase-reductase C-terminal" evidence="4">
    <location>
        <begin position="49"/>
        <end position="240"/>
    </location>
</feature>
<dbReference type="OrthoDB" id="5243299at2"/>
<evidence type="ECO:0000313" key="6">
    <source>
        <dbReference type="Proteomes" id="UP000298433"/>
    </source>
</evidence>
<organism evidence="5 6">
    <name type="scientific">Cryobacterium cheniae</name>
    <dbReference type="NCBI Taxonomy" id="1259262"/>
    <lineage>
        <taxon>Bacteria</taxon>
        <taxon>Bacillati</taxon>
        <taxon>Actinomycetota</taxon>
        <taxon>Actinomycetes</taxon>
        <taxon>Micrococcales</taxon>
        <taxon>Microbacteriaceae</taxon>
        <taxon>Cryobacterium</taxon>
    </lineage>
</organism>
<dbReference type="InterPro" id="IPR024072">
    <property type="entry name" value="DHFR-like_dom_sf"/>
</dbReference>
<dbReference type="Pfam" id="PF01872">
    <property type="entry name" value="RibD_C"/>
    <property type="match status" value="1"/>
</dbReference>
<dbReference type="EMBL" id="SOGN01000049">
    <property type="protein sequence ID" value="TFC78355.1"/>
    <property type="molecule type" value="Genomic_DNA"/>
</dbReference>
<dbReference type="Gene3D" id="3.40.430.10">
    <property type="entry name" value="Dihydrofolate Reductase, subunit A"/>
    <property type="match status" value="1"/>
</dbReference>
<dbReference type="InterPro" id="IPR050765">
    <property type="entry name" value="Riboflavin_Biosynth_HTPR"/>
</dbReference>
<dbReference type="SUPFAM" id="SSF53597">
    <property type="entry name" value="Dihydrofolate reductase-like"/>
    <property type="match status" value="1"/>
</dbReference>
<dbReference type="RefSeq" id="WP_134370771.1">
    <property type="nucleotide sequence ID" value="NZ_SOGN01000049.1"/>
</dbReference>
<evidence type="ECO:0000256" key="3">
    <source>
        <dbReference type="ARBA" id="ARBA00023002"/>
    </source>
</evidence>
<reference evidence="5 6" key="1">
    <citation type="submission" date="2019-03" db="EMBL/GenBank/DDBJ databases">
        <title>Genomics of glacier-inhabiting Cryobacterium strains.</title>
        <authorList>
            <person name="Liu Q."/>
            <person name="Xin Y.-H."/>
        </authorList>
    </citation>
    <scope>NUCLEOTIDE SEQUENCE [LARGE SCALE GENOMIC DNA]</scope>
    <source>
        <strain evidence="5 6">TMT2-48-2</strain>
    </source>
</reference>
<dbReference type="GO" id="GO:0008703">
    <property type="term" value="F:5-amino-6-(5-phosphoribosylamino)uracil reductase activity"/>
    <property type="evidence" value="ECO:0007669"/>
    <property type="project" value="InterPro"/>
</dbReference>
<proteinExistence type="predicted"/>
<dbReference type="AlphaFoldDB" id="A0A4R8XKL0"/>
<dbReference type="PANTHER" id="PTHR38011">
    <property type="entry name" value="DIHYDROFOLATE REDUCTASE FAMILY PROTEIN (AFU_ORTHOLOGUE AFUA_8G06820)"/>
    <property type="match status" value="1"/>
</dbReference>
<comment type="pathway">
    <text evidence="1">Cofactor biosynthesis; riboflavin biosynthesis.</text>
</comment>
<evidence type="ECO:0000259" key="4">
    <source>
        <dbReference type="Pfam" id="PF01872"/>
    </source>
</evidence>